<gene>
    <name evidence="1" type="ORF">O1433_22260</name>
</gene>
<evidence type="ECO:0000313" key="1">
    <source>
        <dbReference type="EMBL" id="MCZ2690209.1"/>
    </source>
</evidence>
<accession>A0A9Q4JLX4</accession>
<comment type="caution">
    <text evidence="1">The sequence shown here is derived from an EMBL/GenBank/DDBJ whole genome shotgun (WGS) entry which is preliminary data.</text>
</comment>
<reference evidence="1" key="1">
    <citation type="submission" date="2022-12" db="EMBL/GenBank/DDBJ databases">
        <title>Development of a Multilocus Sequence Typing Scheme for Bacteroides fragilis Based on Whole Genome Sequencing Data and Clinical Application.</title>
        <authorList>
            <person name="Nielsen F.D."/>
            <person name="Justesen U.S."/>
        </authorList>
    </citation>
    <scope>NUCLEOTIDE SEQUENCE</scope>
    <source>
        <strain evidence="1">BF_AM_ODE_DK_2015_4</strain>
    </source>
</reference>
<dbReference type="Gene3D" id="3.40.50.720">
    <property type="entry name" value="NAD(P)-binding Rossmann-like Domain"/>
    <property type="match status" value="1"/>
</dbReference>
<feature type="non-terminal residue" evidence="1">
    <location>
        <position position="68"/>
    </location>
</feature>
<dbReference type="AlphaFoldDB" id="A0A9Q4JLX4"/>
<proteinExistence type="predicted"/>
<dbReference type="Gene3D" id="3.90.25.10">
    <property type="entry name" value="UDP-galactose 4-epimerase, domain 1"/>
    <property type="match status" value="1"/>
</dbReference>
<feature type="non-terminal residue" evidence="1">
    <location>
        <position position="1"/>
    </location>
</feature>
<name>A0A9Q4JLX4_BACFG</name>
<dbReference type="EMBL" id="JAPTZU010000084">
    <property type="protein sequence ID" value="MCZ2690209.1"/>
    <property type="molecule type" value="Genomic_DNA"/>
</dbReference>
<protein>
    <submittedName>
        <fullName evidence="1">NAD(P)-dependent oxidoreductase</fullName>
    </submittedName>
</protein>
<organism evidence="1 2">
    <name type="scientific">Bacteroides fragilis</name>
    <dbReference type="NCBI Taxonomy" id="817"/>
    <lineage>
        <taxon>Bacteria</taxon>
        <taxon>Pseudomonadati</taxon>
        <taxon>Bacteroidota</taxon>
        <taxon>Bacteroidia</taxon>
        <taxon>Bacteroidales</taxon>
        <taxon>Bacteroidaceae</taxon>
        <taxon>Bacteroides</taxon>
    </lineage>
</organism>
<sequence length="68" mass="7519">FACAIESLLQNHFKCLGEIVNVSSGESISLKQIIEHCKAYLHSSSDVNYGALPYRENEAMDLKCSIAK</sequence>
<evidence type="ECO:0000313" key="2">
    <source>
        <dbReference type="Proteomes" id="UP001079672"/>
    </source>
</evidence>
<dbReference type="Proteomes" id="UP001079672">
    <property type="component" value="Unassembled WGS sequence"/>
</dbReference>